<proteinExistence type="predicted"/>
<dbReference type="Proteomes" id="UP000292052">
    <property type="component" value="Unassembled WGS sequence"/>
</dbReference>
<keyword evidence="3" id="KW-1185">Reference proteome</keyword>
<dbReference type="EMBL" id="QDEB01130259">
    <property type="protein sequence ID" value="RZB39226.1"/>
    <property type="molecule type" value="Genomic_DNA"/>
</dbReference>
<organism evidence="2 3">
    <name type="scientific">Asbolus verrucosus</name>
    <name type="common">Desert ironclad beetle</name>
    <dbReference type="NCBI Taxonomy" id="1661398"/>
    <lineage>
        <taxon>Eukaryota</taxon>
        <taxon>Metazoa</taxon>
        <taxon>Ecdysozoa</taxon>
        <taxon>Arthropoda</taxon>
        <taxon>Hexapoda</taxon>
        <taxon>Insecta</taxon>
        <taxon>Pterygota</taxon>
        <taxon>Neoptera</taxon>
        <taxon>Endopterygota</taxon>
        <taxon>Coleoptera</taxon>
        <taxon>Polyphaga</taxon>
        <taxon>Cucujiformia</taxon>
        <taxon>Tenebrionidae</taxon>
        <taxon>Pimeliinae</taxon>
        <taxon>Asbolus</taxon>
    </lineage>
</organism>
<feature type="domain" description="Phorbol-ester/DAG-type" evidence="1">
    <location>
        <begin position="63"/>
        <end position="110"/>
    </location>
</feature>
<dbReference type="PROSITE" id="PS50081">
    <property type="entry name" value="ZF_DAG_PE_2"/>
    <property type="match status" value="1"/>
</dbReference>
<comment type="caution">
    <text evidence="2">The sequence shown here is derived from an EMBL/GenBank/DDBJ whole genome shotgun (WGS) entry which is preliminary data.</text>
</comment>
<dbReference type="OrthoDB" id="10262320at2759"/>
<name>A0A482V7Q2_ASBVE</name>
<gene>
    <name evidence="2" type="ORF">BDFB_005840</name>
</gene>
<accession>A0A482V7Q2</accession>
<protein>
    <recommendedName>
        <fullName evidence="1">Phorbol-ester/DAG-type domain-containing protein</fullName>
    </recommendedName>
</protein>
<sequence length="374" mass="43334">MPQCYVVVRKLSMEEISRMSVNPLCIAYKCGWCQERVHYGPKCASCQQYYHYDCAFLQKICCELRLLSREETSKRSWCLKCKESVNFGPQCSICKSKFHSYCISPYEQCCQLNLCERQKALNRCEKCQYIVDFGPKCPLCMAVYHTSCVGEAMECCGVKFTKDDDKIYKCWKCHKRLSLSSPMCVLCGKLVHGYCLRGTSKSCCGKRLALEVYFMPSFKYMISYYTQFDRRRAAMKKLEEMLVTHSYKLRSKKLVQKRVKKKSASSQTTVLDSITIIDVKTELEQKELDIPGSPPPLLEREDAISTPEPQYEPSSSMILETSTESEDTLRNLFDFLYNMVKRFPPALQTQVKIDLFKIVTEAEMKLQCNMHQSL</sequence>
<evidence type="ECO:0000313" key="2">
    <source>
        <dbReference type="EMBL" id="RZB39226.1"/>
    </source>
</evidence>
<evidence type="ECO:0000259" key="1">
    <source>
        <dbReference type="PROSITE" id="PS50081"/>
    </source>
</evidence>
<reference evidence="2 3" key="1">
    <citation type="submission" date="2017-03" db="EMBL/GenBank/DDBJ databases">
        <title>Genome of the blue death feigning beetle - Asbolus verrucosus.</title>
        <authorList>
            <person name="Rider S.D."/>
        </authorList>
    </citation>
    <scope>NUCLEOTIDE SEQUENCE [LARGE SCALE GENOMIC DNA]</scope>
    <source>
        <strain evidence="2">Butters</strain>
        <tissue evidence="2">Head and leg muscle</tissue>
    </source>
</reference>
<dbReference type="AlphaFoldDB" id="A0A482V7Q2"/>
<evidence type="ECO:0000313" key="3">
    <source>
        <dbReference type="Proteomes" id="UP000292052"/>
    </source>
</evidence>
<dbReference type="InterPro" id="IPR002219">
    <property type="entry name" value="PKC_DAG/PE"/>
</dbReference>